<proteinExistence type="predicted"/>
<sequence length="736" mass="81151">MAGERGQVSNDVNACVDEVIRRVGKNITLGLPLGLGKPVRFVNALYQRAKDDPEIRLHIVTALSLLAPKGGSSLEQRFLGPFVERLYGAIPELAYARDVSSNRLPENVQVSEFFFKAGSYLNNRSQQRHYVCTNYTHAVRDLMAVGVNVVAQMVAPGEAHGQPGQVSLSCNPDLTLDLIPLLREREDAGTPVALVAEMNRNLPWFGHDAAIGADRFDIVLDQPSSDHPLFSAPQMSVSPEDHLIGFYASALLKDGGTLQVGIGSLGAALVHSAILRHKHNDAWRAVFDHLRVDEHFPLVSEAGGTGPFEQGLYGCSEMMVDGFLYLMEQGILRREVYDHAGLQSLINNGEIAEQVSLATLDVLRREKLIDSPLRARDVRWLIRYGIFRGAVEFKGGRLRAGDQSVEGDLDNSEAREAIETLVLGDRLTGGIAMHGGFYVGPERFYQSLRELSDEQRARICMTSVNFINHLYDHRFGDQKLKVAQRVHGRFINSAMMYTLNGAGVSDGLEDGRVVSGVGGQYNFVAMAHELPGARSILTLRSTRQSHGKVLSNIVFNYGHCTIPRHLRDIVITEYGIADLRGQSDEQVFLRLIRIADSRFQQELLKKAQKVGKVDPAFKLPDSWCNNTPAAIRSAMSVTGDAGLFPPFPFGRDFTDEELTLGKALKGLKAATATRRGKLATLWQALRARDDEGRYEALLERMGLSGPSGLREKLDQRLVIHGLQQLESPPDTGNSKT</sequence>
<dbReference type="AlphaFoldDB" id="A0A2G1VD12"/>
<keyword evidence="2" id="KW-0378">Hydrolase</keyword>
<accession>A0A2G1VD12</accession>
<dbReference type="Proteomes" id="UP000229044">
    <property type="component" value="Unassembled WGS sequence"/>
</dbReference>
<reference evidence="2 3" key="1">
    <citation type="submission" date="2017-09" db="EMBL/GenBank/DDBJ databases">
        <title>The draft genome sequences of Marinobacter guineae M3B.</title>
        <authorList>
            <person name="Cao J."/>
        </authorList>
    </citation>
    <scope>NUCLEOTIDE SEQUENCE [LARGE SCALE GENOMIC DNA]</scope>
    <source>
        <strain evidence="2 3">M3B</strain>
    </source>
</reference>
<comment type="caution">
    <text evidence="2">The sequence shown here is derived from an EMBL/GenBank/DDBJ whole genome shotgun (WGS) entry which is preliminary data.</text>
</comment>
<protein>
    <submittedName>
        <fullName evidence="2">Acetyl-CoA hydrolase</fullName>
    </submittedName>
</protein>
<evidence type="ECO:0000313" key="2">
    <source>
        <dbReference type="EMBL" id="PHQ24550.1"/>
    </source>
</evidence>
<dbReference type="OrthoDB" id="9801795at2"/>
<feature type="domain" description="Acetyl-CoA hydrolase/transferase C-terminal" evidence="1">
    <location>
        <begin position="440"/>
        <end position="607"/>
    </location>
</feature>
<dbReference type="PANTHER" id="PTHR21432">
    <property type="entry name" value="ACETYL-COA HYDROLASE-RELATED"/>
    <property type="match status" value="1"/>
</dbReference>
<name>A0A2G1VD12_9GAMM</name>
<gene>
    <name evidence="2" type="ORF">CLH62_16780</name>
</gene>
<evidence type="ECO:0000313" key="3">
    <source>
        <dbReference type="Proteomes" id="UP000229044"/>
    </source>
</evidence>
<keyword evidence="3" id="KW-1185">Reference proteome</keyword>
<dbReference type="GO" id="GO:0016787">
    <property type="term" value="F:hydrolase activity"/>
    <property type="evidence" value="ECO:0007669"/>
    <property type="project" value="UniProtKB-KW"/>
</dbReference>
<dbReference type="Gene3D" id="3.40.1080.10">
    <property type="entry name" value="Glutaconate Coenzyme A-transferase"/>
    <property type="match status" value="1"/>
</dbReference>
<evidence type="ECO:0000259" key="1">
    <source>
        <dbReference type="Pfam" id="PF13336"/>
    </source>
</evidence>
<dbReference type="InterPro" id="IPR038460">
    <property type="entry name" value="AcetylCoA_hyd_C_sf"/>
</dbReference>
<dbReference type="PANTHER" id="PTHR21432:SF20">
    <property type="entry name" value="ACETYL-COA HYDROLASE"/>
    <property type="match status" value="1"/>
</dbReference>
<dbReference type="InterPro" id="IPR037171">
    <property type="entry name" value="NagB/RpiA_transferase-like"/>
</dbReference>
<dbReference type="InterPro" id="IPR026888">
    <property type="entry name" value="AcetylCoA_hyd_C"/>
</dbReference>
<dbReference type="InterPro" id="IPR046433">
    <property type="entry name" value="ActCoA_hydro"/>
</dbReference>
<dbReference type="EMBL" id="NTFI01000005">
    <property type="protein sequence ID" value="PHQ24550.1"/>
    <property type="molecule type" value="Genomic_DNA"/>
</dbReference>
<dbReference type="RefSeq" id="WP_099619328.1">
    <property type="nucleotide sequence ID" value="NZ_KZ319341.1"/>
</dbReference>
<organism evidence="2 3">
    <name type="scientific">Marinobacter guineae</name>
    <dbReference type="NCBI Taxonomy" id="432303"/>
    <lineage>
        <taxon>Bacteria</taxon>
        <taxon>Pseudomonadati</taxon>
        <taxon>Pseudomonadota</taxon>
        <taxon>Gammaproteobacteria</taxon>
        <taxon>Pseudomonadales</taxon>
        <taxon>Marinobacteraceae</taxon>
        <taxon>Marinobacter</taxon>
    </lineage>
</organism>
<dbReference type="SUPFAM" id="SSF100950">
    <property type="entry name" value="NagB/RpiA/CoA transferase-like"/>
    <property type="match status" value="1"/>
</dbReference>
<dbReference type="Pfam" id="PF13336">
    <property type="entry name" value="AcetylCoA_hyd_C"/>
    <property type="match status" value="1"/>
</dbReference>
<dbReference type="GO" id="GO:0006083">
    <property type="term" value="P:acetate metabolic process"/>
    <property type="evidence" value="ECO:0007669"/>
    <property type="project" value="InterPro"/>
</dbReference>
<dbReference type="Gene3D" id="3.40.1080.20">
    <property type="entry name" value="Acetyl-CoA hydrolase/transferase C-terminal domain"/>
    <property type="match status" value="1"/>
</dbReference>
<dbReference type="GO" id="GO:0008775">
    <property type="term" value="F:acetate CoA-transferase activity"/>
    <property type="evidence" value="ECO:0007669"/>
    <property type="project" value="InterPro"/>
</dbReference>